<accession>G0S7G0</accession>
<dbReference type="KEGG" id="cthr:CTHT_0028010"/>
<feature type="compositionally biased region" description="Polar residues" evidence="2">
    <location>
        <begin position="131"/>
        <end position="141"/>
    </location>
</feature>
<dbReference type="RefSeq" id="XP_006693258.1">
    <property type="nucleotide sequence ID" value="XM_006693195.1"/>
</dbReference>
<feature type="compositionally biased region" description="Low complexity" evidence="2">
    <location>
        <begin position="48"/>
        <end position="60"/>
    </location>
</feature>
<evidence type="ECO:0000256" key="2">
    <source>
        <dbReference type="SAM" id="MobiDB-lite"/>
    </source>
</evidence>
<dbReference type="HOGENOM" id="CLU_011973_0_0_1"/>
<keyword evidence="5" id="KW-1185">Reference proteome</keyword>
<dbReference type="eggNOG" id="ENOG502RZXD">
    <property type="taxonomic scope" value="Eukaryota"/>
</dbReference>
<dbReference type="OrthoDB" id="78088at2759"/>
<dbReference type="Pfam" id="PF07814">
    <property type="entry name" value="WAPL"/>
    <property type="match status" value="1"/>
</dbReference>
<reference evidence="4 5" key="1">
    <citation type="journal article" date="2011" name="Cell">
        <title>Insight into structure and assembly of the nuclear pore complex by utilizing the genome of a eukaryotic thermophile.</title>
        <authorList>
            <person name="Amlacher S."/>
            <person name="Sarges P."/>
            <person name="Flemming D."/>
            <person name="van Noort V."/>
            <person name="Kunze R."/>
            <person name="Devos D.P."/>
            <person name="Arumugam M."/>
            <person name="Bork P."/>
            <person name="Hurt E."/>
        </authorList>
    </citation>
    <scope>NUCLEOTIDE SEQUENCE [LARGE SCALE GENOMIC DNA]</scope>
    <source>
        <strain evidence="5">DSM 1495 / CBS 144.50 / IMI 039719</strain>
    </source>
</reference>
<evidence type="ECO:0000259" key="3">
    <source>
        <dbReference type="Pfam" id="PF07814"/>
    </source>
</evidence>
<feature type="compositionally biased region" description="Polar residues" evidence="2">
    <location>
        <begin position="68"/>
        <end position="77"/>
    </location>
</feature>
<feature type="region of interest" description="Disordered" evidence="2">
    <location>
        <begin position="36"/>
        <end position="282"/>
    </location>
</feature>
<dbReference type="InterPro" id="IPR022771">
    <property type="entry name" value="WAPL_C"/>
</dbReference>
<feature type="compositionally biased region" description="Polar residues" evidence="2">
    <location>
        <begin position="190"/>
        <end position="201"/>
    </location>
</feature>
<dbReference type="STRING" id="759272.G0S7G0"/>
<dbReference type="Proteomes" id="UP000008066">
    <property type="component" value="Unassembled WGS sequence"/>
</dbReference>
<feature type="compositionally biased region" description="Low complexity" evidence="2">
    <location>
        <begin position="230"/>
        <end position="243"/>
    </location>
</feature>
<dbReference type="PANTHER" id="PTHR22100">
    <property type="entry name" value="WINGS APART-LIKE PROTEIN HOMOLOG"/>
    <property type="match status" value="1"/>
</dbReference>
<comment type="similarity">
    <text evidence="1">Belongs to the WAPL family.</text>
</comment>
<proteinExistence type="inferred from homology"/>
<dbReference type="AlphaFoldDB" id="G0S7G0"/>
<dbReference type="GeneID" id="18256839"/>
<name>G0S7G0_CHATD</name>
<evidence type="ECO:0000256" key="1">
    <source>
        <dbReference type="ARBA" id="ARBA00006854"/>
    </source>
</evidence>
<sequence>MADSADALFGFTPKKRITTYGKAARRRVQPRVVGTLRHTESAPVIPTFSKSSSGSPEFPSVTMRLADTTKSGQNNTKKYGAGARVKPAVEEAQSQPSSGPSKMKQEKDEAKRAKKRRLTREESDQGKPTGPYSTPDSSPTGDRSPVGDNTKCERSKKTASVSGQTTPERDVDMRDNAPISMPFSAKTARTLKNLSISSNSPDVRRQMIPLRLSVSSRSKPAPKTTPPSQPSASSAQALSPAQPVRKRRLIDALAAQAEEESSSSDSDDHVPSAQPSGSRNAAATIPPRFAFSESNLSHASLASPSGTIPRPIMAATKKAGPKFTYSQQRTMLADDDDWLLGGSGSGASLGNASSSSAFFKFGQLTKSSTASKFSYLDEEDDTQNSGAVRSLHELRQAGANSRFADEMDDILDRVGTPSAKSSLLRRGALLEVAQKIKNKDFRQQFRNHSDSGNLFKSLGDETDVVSGYAILAIVTTLLAATTSAHLVCELRSQGLATLVSRLLGQTTDITQIAKDRKQNVSKNGQMTLTTIKYSLLELPVWEKFAPSRLSPRTLALKCLDVLMQQPSAQTFAAEDELLNGEVTEHLFSIVSDSINDSDCWDFPDQPEAIDLYLSLYVLEGHSINAMQSPLSSVTWTREYAPIVASTLEKALEKPVQELADLENLALRISLNITNHNEEASRLFAERGLLRRLAESACSAFGIVVNTLRDKNEEKELAAVTKVLESLIMMLGAMINFCVYYPPASGFLQGDGGRSEPLDGLMKIFAENHAKTADADSMEETQLNVALGYLSILLGYLCLRSPIRSRFVEIHPQKGLQPLLDSIKEFIAFHQKIAEAQDTGLGSGHGAESAALTRLKNLVEQLADLR</sequence>
<gene>
    <name evidence="4" type="ORF">CTHT_0028010</name>
</gene>
<dbReference type="OMA" id="NNKPKAC"/>
<dbReference type="Gene3D" id="1.25.10.10">
    <property type="entry name" value="Leucine-rich Repeat Variant"/>
    <property type="match status" value="1"/>
</dbReference>
<dbReference type="PANTHER" id="PTHR22100:SF13">
    <property type="entry name" value="WINGS APART-LIKE PROTEIN HOMOLOG"/>
    <property type="match status" value="1"/>
</dbReference>
<dbReference type="InterPro" id="IPR011989">
    <property type="entry name" value="ARM-like"/>
</dbReference>
<organism evidence="5">
    <name type="scientific">Chaetomium thermophilum (strain DSM 1495 / CBS 144.50 / IMI 039719)</name>
    <name type="common">Thermochaetoides thermophila</name>
    <dbReference type="NCBI Taxonomy" id="759272"/>
    <lineage>
        <taxon>Eukaryota</taxon>
        <taxon>Fungi</taxon>
        <taxon>Dikarya</taxon>
        <taxon>Ascomycota</taxon>
        <taxon>Pezizomycotina</taxon>
        <taxon>Sordariomycetes</taxon>
        <taxon>Sordariomycetidae</taxon>
        <taxon>Sordariales</taxon>
        <taxon>Chaetomiaceae</taxon>
        <taxon>Thermochaetoides</taxon>
    </lineage>
</organism>
<dbReference type="InterPro" id="IPR039874">
    <property type="entry name" value="WAPL"/>
</dbReference>
<evidence type="ECO:0000313" key="5">
    <source>
        <dbReference type="Proteomes" id="UP000008066"/>
    </source>
</evidence>
<evidence type="ECO:0000313" key="4">
    <source>
        <dbReference type="EMBL" id="EGS20962.1"/>
    </source>
</evidence>
<feature type="domain" description="Wings apart-like protein C-terminal" evidence="3">
    <location>
        <begin position="388"/>
        <end position="739"/>
    </location>
</feature>
<dbReference type="EMBL" id="GL988041">
    <property type="protein sequence ID" value="EGS20962.1"/>
    <property type="molecule type" value="Genomic_DNA"/>
</dbReference>
<protein>
    <recommendedName>
        <fullName evidence="3">Wings apart-like protein C-terminal domain-containing protein</fullName>
    </recommendedName>
</protein>